<dbReference type="Proteomes" id="UP001330749">
    <property type="component" value="Unassembled WGS sequence"/>
</dbReference>
<name>A0ABU6NFX6_9BACI</name>
<protein>
    <submittedName>
        <fullName evidence="2">Uncharacterized protein</fullName>
    </submittedName>
</protein>
<dbReference type="RefSeq" id="WP_177177387.1">
    <property type="nucleotide sequence ID" value="NZ_JARMQG010000201.1"/>
</dbReference>
<organism evidence="2 3">
    <name type="scientific">Bacillus xiapuensis</name>
    <dbReference type="NCBI Taxonomy" id="2014075"/>
    <lineage>
        <taxon>Bacteria</taxon>
        <taxon>Bacillati</taxon>
        <taxon>Bacillota</taxon>
        <taxon>Bacilli</taxon>
        <taxon>Bacillales</taxon>
        <taxon>Bacillaceae</taxon>
        <taxon>Bacillus</taxon>
    </lineage>
</organism>
<evidence type="ECO:0000313" key="2">
    <source>
        <dbReference type="EMBL" id="MED3563630.1"/>
    </source>
</evidence>
<gene>
    <name evidence="2" type="ORF">P4447_14475</name>
</gene>
<dbReference type="EMBL" id="JARMQG010000201">
    <property type="protein sequence ID" value="MED3563630.1"/>
    <property type="molecule type" value="Genomic_DNA"/>
</dbReference>
<accession>A0ABU6NFX6</accession>
<evidence type="ECO:0000256" key="1">
    <source>
        <dbReference type="SAM" id="MobiDB-lite"/>
    </source>
</evidence>
<feature type="compositionally biased region" description="Acidic residues" evidence="1">
    <location>
        <begin position="20"/>
        <end position="38"/>
    </location>
</feature>
<keyword evidence="3" id="KW-1185">Reference proteome</keyword>
<reference evidence="2 3" key="1">
    <citation type="submission" date="2023-03" db="EMBL/GenBank/DDBJ databases">
        <title>Bacillus Genome Sequencing.</title>
        <authorList>
            <person name="Dunlap C."/>
        </authorList>
    </citation>
    <scope>NUCLEOTIDE SEQUENCE [LARGE SCALE GENOMIC DNA]</scope>
    <source>
        <strain evidence="2 3">B-14544</strain>
    </source>
</reference>
<sequence>MFMVNGRNKKKEPTIAPGMDDQEELEQSATEEEVENEEYTSVTTLSYDEVDPS</sequence>
<evidence type="ECO:0000313" key="3">
    <source>
        <dbReference type="Proteomes" id="UP001330749"/>
    </source>
</evidence>
<comment type="caution">
    <text evidence="2">The sequence shown here is derived from an EMBL/GenBank/DDBJ whole genome shotgun (WGS) entry which is preliminary data.</text>
</comment>
<feature type="region of interest" description="Disordered" evidence="1">
    <location>
        <begin position="1"/>
        <end position="53"/>
    </location>
</feature>
<proteinExistence type="predicted"/>